<evidence type="ECO:0000256" key="2">
    <source>
        <dbReference type="SAM" id="SignalP"/>
    </source>
</evidence>
<proteinExistence type="predicted"/>
<comment type="caution">
    <text evidence="3">The sequence shown here is derived from an EMBL/GenBank/DDBJ whole genome shotgun (WGS) entry which is preliminary data.</text>
</comment>
<feature type="compositionally biased region" description="Basic and acidic residues" evidence="1">
    <location>
        <begin position="332"/>
        <end position="341"/>
    </location>
</feature>
<sequence>MALQLHFATVFFFIIFLHISLLTTAFPELNNVEAKEQPVRRTRGCPLSPYATFLSEDQQETLHELVTEARQQGADESIVKEHIDKYISKVLPPQKYAEFRDAFERFEANRRKKRGTEEKKLPKKVFDLVDQYSGSMDTDYSKFYKDNCRTGYVRLFRFRCTSGKDYQCLPSMGKKSKKKSSRRSAKGTPAGKKQSKRSKSMSKGKTPRKEKSKSRTRSQSKSKTASLSGTPQADKKSSRKTGTVSGKSDKSGRKKKERMEKRSKKSHQMKTARSKTPAGGGEAKTPGKKSKRASAGRKSVQSGPTPRKGSSNAKGGKTPKSKSSKSKKNKKSASEKSDKSGKKTKSSQGGEEEKVPKSDKSAKDAGKVDQKSDKSAKSGKSGKNERKRKSGKKPLCGACVPKKKEGSPGKQEEEEKDQQDKDKKGKDDKKKGKGGKSASSMTPTLTGDTDYEPGTMICSQWPRAVGKKQANRIVVIMRSAERVDRVFGPEWKETEASHGYFTPTDLNIPHNSITKKLLYSNAFDDNPPITSFGKYCTQLSARAMCNRGISTQLVVCSPALRSVQTGDALSRFLKAKLAIEPGLLEPLAWYRGANVPFPDFGIDQLSKFYPIDKGYNPVMSMETMEKLYEKETEAQGVQRVDFVLRSLAGEQRKHSLVIVGHAITLAVAVALASSQGEKATSASSGSGTAITSFDYHQNSDNLEGEIIDQVNLGLRFPPGSVIALTQVNKGPPFLYQLSPSVVPPLSYGEYFSNRPVLET</sequence>
<dbReference type="EMBL" id="JAVFWL010000005">
    <property type="protein sequence ID" value="KAK6758815.1"/>
    <property type="molecule type" value="Genomic_DNA"/>
</dbReference>
<dbReference type="InterPro" id="IPR029033">
    <property type="entry name" value="His_PPase_superfam"/>
</dbReference>
<evidence type="ECO:0000313" key="4">
    <source>
        <dbReference type="Proteomes" id="UP001303046"/>
    </source>
</evidence>
<feature type="compositionally biased region" description="Basic residues" evidence="1">
    <location>
        <begin position="252"/>
        <end position="273"/>
    </location>
</feature>
<feature type="compositionally biased region" description="Polar residues" evidence="1">
    <location>
        <begin position="300"/>
        <end position="313"/>
    </location>
</feature>
<feature type="compositionally biased region" description="Basic residues" evidence="1">
    <location>
        <begin position="193"/>
        <end position="220"/>
    </location>
</feature>
<protein>
    <recommendedName>
        <fullName evidence="5">Phosphoglycerate mutase family protein</fullName>
    </recommendedName>
</protein>
<name>A0ABR1E882_NECAM</name>
<keyword evidence="4" id="KW-1185">Reference proteome</keyword>
<dbReference type="SUPFAM" id="SSF53254">
    <property type="entry name" value="Phosphoglycerate mutase-like"/>
    <property type="match status" value="1"/>
</dbReference>
<dbReference type="Gene3D" id="3.40.50.1240">
    <property type="entry name" value="Phosphoglycerate mutase-like"/>
    <property type="match status" value="1"/>
</dbReference>
<keyword evidence="2" id="KW-0732">Signal</keyword>
<feature type="region of interest" description="Disordered" evidence="1">
    <location>
        <begin position="167"/>
        <end position="451"/>
    </location>
</feature>
<reference evidence="3 4" key="1">
    <citation type="submission" date="2023-08" db="EMBL/GenBank/DDBJ databases">
        <title>A Necator americanus chromosomal reference genome.</title>
        <authorList>
            <person name="Ilik V."/>
            <person name="Petrzelkova K.J."/>
            <person name="Pardy F."/>
            <person name="Fuh T."/>
            <person name="Niatou-Singa F.S."/>
            <person name="Gouil Q."/>
            <person name="Baker L."/>
            <person name="Ritchie M.E."/>
            <person name="Jex A.R."/>
            <person name="Gazzola D."/>
            <person name="Li H."/>
            <person name="Toshio Fujiwara R."/>
            <person name="Zhan B."/>
            <person name="Aroian R.V."/>
            <person name="Pafco B."/>
            <person name="Schwarz E.M."/>
        </authorList>
    </citation>
    <scope>NUCLEOTIDE SEQUENCE [LARGE SCALE GENOMIC DNA]</scope>
    <source>
        <strain evidence="3 4">Aroian</strain>
        <tissue evidence="3">Whole animal</tissue>
    </source>
</reference>
<evidence type="ECO:0000256" key="1">
    <source>
        <dbReference type="SAM" id="MobiDB-lite"/>
    </source>
</evidence>
<organism evidence="3 4">
    <name type="scientific">Necator americanus</name>
    <name type="common">Human hookworm</name>
    <dbReference type="NCBI Taxonomy" id="51031"/>
    <lineage>
        <taxon>Eukaryota</taxon>
        <taxon>Metazoa</taxon>
        <taxon>Ecdysozoa</taxon>
        <taxon>Nematoda</taxon>
        <taxon>Chromadorea</taxon>
        <taxon>Rhabditida</taxon>
        <taxon>Rhabditina</taxon>
        <taxon>Rhabditomorpha</taxon>
        <taxon>Strongyloidea</taxon>
        <taxon>Ancylostomatidae</taxon>
        <taxon>Bunostominae</taxon>
        <taxon>Necator</taxon>
    </lineage>
</organism>
<feature type="compositionally biased region" description="Basic and acidic residues" evidence="1">
    <location>
        <begin position="351"/>
        <end position="376"/>
    </location>
</feature>
<evidence type="ECO:0000313" key="3">
    <source>
        <dbReference type="EMBL" id="KAK6758815.1"/>
    </source>
</evidence>
<feature type="compositionally biased region" description="Basic residues" evidence="1">
    <location>
        <begin position="317"/>
        <end position="331"/>
    </location>
</feature>
<feature type="compositionally biased region" description="Basic residues" evidence="1">
    <location>
        <begin position="174"/>
        <end position="185"/>
    </location>
</feature>
<feature type="signal peptide" evidence="2">
    <location>
        <begin position="1"/>
        <end position="25"/>
    </location>
</feature>
<accession>A0ABR1E882</accession>
<gene>
    <name evidence="3" type="primary">Necator_chrV.g20988</name>
    <name evidence="3" type="ORF">RB195_016195</name>
</gene>
<feature type="compositionally biased region" description="Basic residues" evidence="1">
    <location>
        <begin position="286"/>
        <end position="295"/>
    </location>
</feature>
<feature type="compositionally biased region" description="Polar residues" evidence="1">
    <location>
        <begin position="437"/>
        <end position="447"/>
    </location>
</feature>
<evidence type="ECO:0008006" key="5">
    <source>
        <dbReference type="Google" id="ProtNLM"/>
    </source>
</evidence>
<dbReference type="Proteomes" id="UP001303046">
    <property type="component" value="Unassembled WGS sequence"/>
</dbReference>
<feature type="chain" id="PRO_5045515355" description="Phosphoglycerate mutase family protein" evidence="2">
    <location>
        <begin position="26"/>
        <end position="759"/>
    </location>
</feature>
<feature type="compositionally biased region" description="Basic and acidic residues" evidence="1">
    <location>
        <begin position="402"/>
        <end position="430"/>
    </location>
</feature>